<protein>
    <submittedName>
        <fullName evidence="2">Uncharacterized protein</fullName>
    </submittedName>
</protein>
<evidence type="ECO:0000313" key="3">
    <source>
        <dbReference type="Proteomes" id="UP001320245"/>
    </source>
</evidence>
<name>A0AAN9YBR1_9PEZI</name>
<dbReference type="Proteomes" id="UP001320245">
    <property type="component" value="Unassembled WGS sequence"/>
</dbReference>
<dbReference type="EMBL" id="JAJSPL020000138">
    <property type="protein sequence ID" value="KAK7727270.1"/>
    <property type="molecule type" value="Genomic_DNA"/>
</dbReference>
<evidence type="ECO:0000256" key="1">
    <source>
        <dbReference type="SAM" id="MobiDB-lite"/>
    </source>
</evidence>
<comment type="caution">
    <text evidence="2">The sequence shown here is derived from an EMBL/GenBank/DDBJ whole genome shotgun (WGS) entry which is preliminary data.</text>
</comment>
<evidence type="ECO:0000313" key="2">
    <source>
        <dbReference type="EMBL" id="KAK7727270.1"/>
    </source>
</evidence>
<dbReference type="AlphaFoldDB" id="A0AAN9YBR1"/>
<feature type="compositionally biased region" description="Basic and acidic residues" evidence="1">
    <location>
        <begin position="566"/>
        <end position="575"/>
    </location>
</feature>
<feature type="region of interest" description="Disordered" evidence="1">
    <location>
        <begin position="447"/>
        <end position="498"/>
    </location>
</feature>
<feature type="compositionally biased region" description="Low complexity" evidence="1">
    <location>
        <begin position="475"/>
        <end position="487"/>
    </location>
</feature>
<sequence length="664" mass="74203">MRVIEDTMSQIRFCSALKKEYGNVVVIQPLPESITKRDILCRVRGGSVLSCILSRFRGKPIAIVKFQDPSSARHYVDFCAEDFTQEIWTFPAGPNFIPYSEVTMTSSVRIYNEAPGLGSTWHTADIPINFYDFPPSATRCLVLRHCAVERVPQIWAGLGLQTSEHFQKQLEDMWLDQPRVDHAAGKVTGTLHIWFSDINTAMLVKQRYYGPLEYEADPCSAMPEDTFILGLPKPGTRLGSQQPTTHESLKGNTEYNIDEDCADHYEQSPELASKDVYIHYHSFPFVSLLDLQKLSIMVKLSQGLLDPMKLLLHSSATSSEEPTQKEEAKNMDLAARLIDALQRHRFGQTVDHRDMRRAAVRPPHNAMVYAPGMTEIFPRGASHSTLQQFAADRSRGDYMALSAPMMSCPPNTYYTGTVGYNGSAPAPSGDGIVPYQHLHGAWYNPASQAHQEDEEPPQASIASYNDPSHPDTPEAQSASPQSDQSPRSRPPIDSHRPRNAECLAQAPYPTETKPWDPPCVAARPVPVGTEPGYTFQSPPPPNGDGYGLAEHYSWELLNVQPRDAENTLGPEREQLPDTADAVVPKNPGHENDTSYQSGRLNGSDFPDYSHQKWNGGRRPEDVFWTVSLEEFKAMNDDQWKAFGTSFYIPPAGFNTAKRHVVELE</sequence>
<accession>A0AAN9YBR1</accession>
<proteinExistence type="predicted"/>
<keyword evidence="3" id="KW-1185">Reference proteome</keyword>
<gene>
    <name evidence="2" type="ORF">SLS53_009458</name>
</gene>
<organism evidence="2 3">
    <name type="scientific">Cytospora paraplurivora</name>
    <dbReference type="NCBI Taxonomy" id="2898453"/>
    <lineage>
        <taxon>Eukaryota</taxon>
        <taxon>Fungi</taxon>
        <taxon>Dikarya</taxon>
        <taxon>Ascomycota</taxon>
        <taxon>Pezizomycotina</taxon>
        <taxon>Sordariomycetes</taxon>
        <taxon>Sordariomycetidae</taxon>
        <taxon>Diaporthales</taxon>
        <taxon>Cytosporaceae</taxon>
        <taxon>Cytospora</taxon>
    </lineage>
</organism>
<feature type="region of interest" description="Disordered" evidence="1">
    <location>
        <begin position="566"/>
        <end position="603"/>
    </location>
</feature>
<reference evidence="2 3" key="1">
    <citation type="journal article" date="2023" name="PLoS ONE">
        <title>Cytospora paraplurivora sp. nov. isolated from orchards with fruit tree decline syndrome in Ontario, Canada.</title>
        <authorList>
            <person name="Ilyukhin E."/>
            <person name="Nguyen H.D.T."/>
            <person name="Castle A.J."/>
            <person name="Ellouze W."/>
        </authorList>
    </citation>
    <scope>NUCLEOTIDE SEQUENCE [LARGE SCALE GENOMIC DNA]</scope>
    <source>
        <strain evidence="2 3">FDS-564</strain>
    </source>
</reference>